<dbReference type="Gene3D" id="3.90.105.10">
    <property type="entry name" value="Molybdopterin biosynthesis moea protein, domain 2"/>
    <property type="match status" value="1"/>
</dbReference>
<keyword evidence="9 11" id="KW-0501">Molybdenum cofactor biosynthesis</keyword>
<evidence type="ECO:0000256" key="3">
    <source>
        <dbReference type="ARBA" id="ARBA00005046"/>
    </source>
</evidence>
<dbReference type="SUPFAM" id="SSF53218">
    <property type="entry name" value="Molybdenum cofactor biosynthesis proteins"/>
    <property type="match status" value="1"/>
</dbReference>
<dbReference type="EMBL" id="JAFVMH010000001">
    <property type="protein sequence ID" value="MBO1324084.1"/>
    <property type="molecule type" value="Genomic_DNA"/>
</dbReference>
<dbReference type="PANTHER" id="PTHR10192">
    <property type="entry name" value="MOLYBDOPTERIN BIOSYNTHESIS PROTEIN"/>
    <property type="match status" value="1"/>
</dbReference>
<dbReference type="FunFam" id="3.40.980.10:FF:000004">
    <property type="entry name" value="Molybdopterin molybdenumtransferase"/>
    <property type="match status" value="1"/>
</dbReference>
<dbReference type="Pfam" id="PF03454">
    <property type="entry name" value="MoeA_C"/>
    <property type="match status" value="1"/>
</dbReference>
<comment type="cofactor">
    <cofactor evidence="1 11">
        <name>Mg(2+)</name>
        <dbReference type="ChEBI" id="CHEBI:18420"/>
    </cofactor>
</comment>
<comment type="similarity">
    <text evidence="4 11">Belongs to the MoeA family.</text>
</comment>
<dbReference type="RefSeq" id="WP_207844740.1">
    <property type="nucleotide sequence ID" value="NZ_JAFVMH010000001.1"/>
</dbReference>
<evidence type="ECO:0000256" key="2">
    <source>
        <dbReference type="ARBA" id="ARBA00002901"/>
    </source>
</evidence>
<sequence>MRIQKKKVKLSCIKAAPRTPKGDHFMLDVATARARILENIPFCGQETTPLTQACGRVLAQDLPARRANPPVGVSAMDGYAARAADTNPGAVLRVVGEAPAGHPSGQTVQTGECVRIFTGSQIPDGADTIIIQENVVREGDRITLSQPGKPGQFIRARGQDFDRGDVLVRAGRRLGARDIGLAAAGGHVWLPTARRPRVGVLATGDEITLPGDPIAEDGVFNSAAFMVSAFLDQAGAEAIMLPVARDNTASLAQSLAHARQMDMLVTIGGASVGTYDLVRSALDEVGLALDFWKIAMRPGKPLLSGRLGNTPVIGLPGNPVAAFVCSVVFVVPAIQAMMGMHVSPQPQTEAAILASAVRENDERQDFLRATLCEDPQGGLPRVTPFARQDSAQLNILAQSQALVLRPPHAPAQDAGTMCHMIRLG</sequence>
<dbReference type="InterPro" id="IPR038987">
    <property type="entry name" value="MoeA-like"/>
</dbReference>
<keyword evidence="7 11" id="KW-0479">Metal-binding</keyword>
<evidence type="ECO:0000313" key="14">
    <source>
        <dbReference type="Proteomes" id="UP000664073"/>
    </source>
</evidence>
<evidence type="ECO:0000256" key="11">
    <source>
        <dbReference type="RuleBase" id="RU365090"/>
    </source>
</evidence>
<dbReference type="InterPro" id="IPR001453">
    <property type="entry name" value="MoaB/Mog_dom"/>
</dbReference>
<dbReference type="Pfam" id="PF00994">
    <property type="entry name" value="MoCF_biosynth"/>
    <property type="match status" value="1"/>
</dbReference>
<organism evidence="13 14">
    <name type="scientific">Acetobacter garciniae</name>
    <dbReference type="NCBI Taxonomy" id="2817435"/>
    <lineage>
        <taxon>Bacteria</taxon>
        <taxon>Pseudomonadati</taxon>
        <taxon>Pseudomonadota</taxon>
        <taxon>Alphaproteobacteria</taxon>
        <taxon>Acetobacterales</taxon>
        <taxon>Acetobacteraceae</taxon>
        <taxon>Acetobacter</taxon>
    </lineage>
</organism>
<dbReference type="EC" id="2.10.1.1" evidence="11"/>
<dbReference type="NCBIfam" id="NF045515">
    <property type="entry name" value="Glp_gephyrin"/>
    <property type="match status" value="1"/>
</dbReference>
<dbReference type="SMART" id="SM00852">
    <property type="entry name" value="MoCF_biosynth"/>
    <property type="match status" value="1"/>
</dbReference>
<dbReference type="Gene3D" id="2.170.190.11">
    <property type="entry name" value="Molybdopterin biosynthesis moea protein, domain 3"/>
    <property type="match status" value="1"/>
</dbReference>
<dbReference type="Gene3D" id="3.40.980.10">
    <property type="entry name" value="MoaB/Mog-like domain"/>
    <property type="match status" value="1"/>
</dbReference>
<dbReference type="Pfam" id="PF03453">
    <property type="entry name" value="MoeA_N"/>
    <property type="match status" value="1"/>
</dbReference>
<comment type="function">
    <text evidence="2 11">Catalyzes the insertion of molybdate into adenylated molybdopterin with the concomitant release of AMP.</text>
</comment>
<evidence type="ECO:0000256" key="8">
    <source>
        <dbReference type="ARBA" id="ARBA00022842"/>
    </source>
</evidence>
<dbReference type="Proteomes" id="UP000664073">
    <property type="component" value="Unassembled WGS sequence"/>
</dbReference>
<evidence type="ECO:0000313" key="13">
    <source>
        <dbReference type="EMBL" id="MBO1324084.1"/>
    </source>
</evidence>
<dbReference type="GO" id="GO:0005829">
    <property type="term" value="C:cytosol"/>
    <property type="evidence" value="ECO:0007669"/>
    <property type="project" value="TreeGrafter"/>
</dbReference>
<dbReference type="GO" id="GO:0061599">
    <property type="term" value="F:molybdopterin molybdotransferase activity"/>
    <property type="evidence" value="ECO:0007669"/>
    <property type="project" value="UniProtKB-UniRule"/>
</dbReference>
<dbReference type="PANTHER" id="PTHR10192:SF5">
    <property type="entry name" value="GEPHYRIN"/>
    <property type="match status" value="1"/>
</dbReference>
<evidence type="ECO:0000256" key="1">
    <source>
        <dbReference type="ARBA" id="ARBA00001946"/>
    </source>
</evidence>
<dbReference type="InterPro" id="IPR005111">
    <property type="entry name" value="MoeA_C_domain_IV"/>
</dbReference>
<dbReference type="CDD" id="cd00887">
    <property type="entry name" value="MoeA"/>
    <property type="match status" value="1"/>
</dbReference>
<dbReference type="GO" id="GO:0046872">
    <property type="term" value="F:metal ion binding"/>
    <property type="evidence" value="ECO:0007669"/>
    <property type="project" value="UniProtKB-UniRule"/>
</dbReference>
<comment type="caution">
    <text evidence="13">The sequence shown here is derived from an EMBL/GenBank/DDBJ whole genome shotgun (WGS) entry which is preliminary data.</text>
</comment>
<feature type="domain" description="MoaB/Mog" evidence="12">
    <location>
        <begin position="199"/>
        <end position="336"/>
    </location>
</feature>
<proteinExistence type="inferred from homology"/>
<dbReference type="Gene3D" id="2.40.340.10">
    <property type="entry name" value="MoeA, C-terminal, domain IV"/>
    <property type="match status" value="1"/>
</dbReference>
<dbReference type="AlphaFoldDB" id="A0A939KPK7"/>
<evidence type="ECO:0000256" key="5">
    <source>
        <dbReference type="ARBA" id="ARBA00022505"/>
    </source>
</evidence>
<dbReference type="SUPFAM" id="SSF63882">
    <property type="entry name" value="MoeA N-terminal region -like"/>
    <property type="match status" value="1"/>
</dbReference>
<comment type="pathway">
    <text evidence="3 11">Cofactor biosynthesis; molybdopterin biosynthesis.</text>
</comment>
<evidence type="ECO:0000256" key="10">
    <source>
        <dbReference type="ARBA" id="ARBA00047317"/>
    </source>
</evidence>
<protein>
    <recommendedName>
        <fullName evidence="11">Molybdopterin molybdenumtransferase</fullName>
        <ecNumber evidence="11">2.10.1.1</ecNumber>
    </recommendedName>
</protein>
<evidence type="ECO:0000256" key="4">
    <source>
        <dbReference type="ARBA" id="ARBA00010763"/>
    </source>
</evidence>
<keyword evidence="5 11" id="KW-0500">Molybdenum</keyword>
<reference evidence="13" key="1">
    <citation type="submission" date="2021-03" db="EMBL/GenBank/DDBJ databases">
        <title>The complete genome sequence of Acetobacter sp. TBRC 12339.</title>
        <authorList>
            <person name="Charoenyingcharoen P."/>
            <person name="Yukphan P."/>
        </authorList>
    </citation>
    <scope>NUCLEOTIDE SEQUENCE</scope>
    <source>
        <strain evidence="13">TBRC 12339</strain>
    </source>
</reference>
<gene>
    <name evidence="13" type="ORF">J2D77_02785</name>
</gene>
<dbReference type="SUPFAM" id="SSF63867">
    <property type="entry name" value="MoeA C-terminal domain-like"/>
    <property type="match status" value="1"/>
</dbReference>
<evidence type="ECO:0000256" key="9">
    <source>
        <dbReference type="ARBA" id="ARBA00023150"/>
    </source>
</evidence>
<evidence type="ECO:0000259" key="12">
    <source>
        <dbReference type="SMART" id="SM00852"/>
    </source>
</evidence>
<evidence type="ECO:0000256" key="7">
    <source>
        <dbReference type="ARBA" id="ARBA00022723"/>
    </source>
</evidence>
<dbReference type="InterPro" id="IPR036688">
    <property type="entry name" value="MoeA_C_domain_IV_sf"/>
</dbReference>
<keyword evidence="6 11" id="KW-0808">Transferase</keyword>
<accession>A0A939KPK7</accession>
<keyword evidence="14" id="KW-1185">Reference proteome</keyword>
<dbReference type="InterPro" id="IPR036425">
    <property type="entry name" value="MoaB/Mog-like_dom_sf"/>
</dbReference>
<name>A0A939KPK7_9PROT</name>
<dbReference type="InterPro" id="IPR005110">
    <property type="entry name" value="MoeA_linker/N"/>
</dbReference>
<keyword evidence="8 11" id="KW-0460">Magnesium</keyword>
<evidence type="ECO:0000256" key="6">
    <source>
        <dbReference type="ARBA" id="ARBA00022679"/>
    </source>
</evidence>
<comment type="catalytic activity">
    <reaction evidence="10">
        <text>adenylyl-molybdopterin + molybdate = Mo-molybdopterin + AMP + H(+)</text>
        <dbReference type="Rhea" id="RHEA:35047"/>
        <dbReference type="ChEBI" id="CHEBI:15378"/>
        <dbReference type="ChEBI" id="CHEBI:36264"/>
        <dbReference type="ChEBI" id="CHEBI:62727"/>
        <dbReference type="ChEBI" id="CHEBI:71302"/>
        <dbReference type="ChEBI" id="CHEBI:456215"/>
        <dbReference type="EC" id="2.10.1.1"/>
    </reaction>
</comment>
<dbReference type="InterPro" id="IPR036135">
    <property type="entry name" value="MoeA_linker/N_sf"/>
</dbReference>
<dbReference type="GO" id="GO:0006777">
    <property type="term" value="P:Mo-molybdopterin cofactor biosynthetic process"/>
    <property type="evidence" value="ECO:0007669"/>
    <property type="project" value="UniProtKB-UniRule"/>
</dbReference>